<organism evidence="1 2">
    <name type="scientific">Sphaerisporangium rubeum</name>
    <dbReference type="NCBI Taxonomy" id="321317"/>
    <lineage>
        <taxon>Bacteria</taxon>
        <taxon>Bacillati</taxon>
        <taxon>Actinomycetota</taxon>
        <taxon>Actinomycetes</taxon>
        <taxon>Streptosporangiales</taxon>
        <taxon>Streptosporangiaceae</taxon>
        <taxon>Sphaerisporangium</taxon>
    </lineage>
</organism>
<dbReference type="RefSeq" id="WP_184980711.1">
    <property type="nucleotide sequence ID" value="NZ_BAAALO010000005.1"/>
</dbReference>
<dbReference type="Proteomes" id="UP000555564">
    <property type="component" value="Unassembled WGS sequence"/>
</dbReference>
<dbReference type="Gene3D" id="1.25.40.10">
    <property type="entry name" value="Tetratricopeptide repeat domain"/>
    <property type="match status" value="2"/>
</dbReference>
<name>A0A7X0IDB5_9ACTN</name>
<dbReference type="InterPro" id="IPR011990">
    <property type="entry name" value="TPR-like_helical_dom_sf"/>
</dbReference>
<accession>A0A7X0IDB5</accession>
<proteinExistence type="predicted"/>
<evidence type="ECO:0000313" key="1">
    <source>
        <dbReference type="EMBL" id="MBB6473156.1"/>
    </source>
</evidence>
<dbReference type="SUPFAM" id="SSF48452">
    <property type="entry name" value="TPR-like"/>
    <property type="match status" value="2"/>
</dbReference>
<reference evidence="1 2" key="1">
    <citation type="submission" date="2020-08" db="EMBL/GenBank/DDBJ databases">
        <title>Sequencing the genomes of 1000 actinobacteria strains.</title>
        <authorList>
            <person name="Klenk H.-P."/>
        </authorList>
    </citation>
    <scope>NUCLEOTIDE SEQUENCE [LARGE SCALE GENOMIC DNA]</scope>
    <source>
        <strain evidence="1 2">DSM 44936</strain>
    </source>
</reference>
<gene>
    <name evidence="1" type="ORF">BJ992_002587</name>
</gene>
<keyword evidence="2" id="KW-1185">Reference proteome</keyword>
<dbReference type="AlphaFoldDB" id="A0A7X0IDB5"/>
<comment type="caution">
    <text evidence="1">The sequence shown here is derived from an EMBL/GenBank/DDBJ whole genome shotgun (WGS) entry which is preliminary data.</text>
</comment>
<evidence type="ECO:0000313" key="2">
    <source>
        <dbReference type="Proteomes" id="UP000555564"/>
    </source>
</evidence>
<protein>
    <submittedName>
        <fullName evidence="1">Tetratricopeptide (TPR) repeat protein</fullName>
    </submittedName>
</protein>
<sequence>MGHKSCAALLSGWVAWTRFAGADDDWTAPRPASSIMEARLLVIDAVGRLLAFLDGETILFRELLHAMTDVTDAQVGRLHRDAVMQPIIRAARQGRCAVLAEALVPVLTGAQYPVQALTAREVRQDAEMLSDLIIRTCLDTVGCPVRPDAVWGFWFQQCVVGRAGPAAEERERAEHELRAGERQGPPLTRLARSLLAGAQDLPAATATFAKAAKRSASLGHWGEACDSLSRAGLAALRYGDWAQAGSRLREAEDLGRAHLGQDDPRVARALSGQAELLARSGRPDHALSMITRVLDTRTRDTGPAGPGRVRTIERVRAAAYAEYGRVTRAVELAGLLADGSPEPADLVLHAAVLRQAGHPSAALRCLDRAARMDEVAFGLECHTERARCELDLDRPAAALRVLLPLTDNWRRYATHVSVRATFHMLILTALASGSADALAAHRDEARGRPVFEHDDPLFDDFGWAMARLLRNRGDVAAAVEELIQVAESQERRVADGRLFPMHPCVATTHLELGECAEAAGDPAGEAARRYDRVIGDAALDAAHPLRIAAVLGRARVARHAGDHATATRLVATLPPVELLDPDLELAEEATRLLRIYGDPDGGRSGTP</sequence>
<dbReference type="EMBL" id="JACHIU010000001">
    <property type="protein sequence ID" value="MBB6473156.1"/>
    <property type="molecule type" value="Genomic_DNA"/>
</dbReference>